<name>A0ABX0U527_9SPHN</name>
<keyword evidence="1" id="KW-1133">Transmembrane helix</keyword>
<organism evidence="2 3">
    <name type="scientific">Sphingomonas japonica</name>
    <dbReference type="NCBI Taxonomy" id="511662"/>
    <lineage>
        <taxon>Bacteria</taxon>
        <taxon>Pseudomonadati</taxon>
        <taxon>Pseudomonadota</taxon>
        <taxon>Alphaproteobacteria</taxon>
        <taxon>Sphingomonadales</taxon>
        <taxon>Sphingomonadaceae</taxon>
        <taxon>Sphingomonas</taxon>
    </lineage>
</organism>
<accession>A0ABX0U527</accession>
<gene>
    <name evidence="2" type="ORF">FHT01_001425</name>
</gene>
<reference evidence="2 3" key="1">
    <citation type="submission" date="2020-03" db="EMBL/GenBank/DDBJ databases">
        <title>Genomic Encyclopedia of Type Strains, Phase IV (KMG-IV): sequencing the most valuable type-strain genomes for metagenomic binning, comparative biology and taxonomic classification.</title>
        <authorList>
            <person name="Goeker M."/>
        </authorList>
    </citation>
    <scope>NUCLEOTIDE SEQUENCE [LARGE SCALE GENOMIC DNA]</scope>
    <source>
        <strain evidence="2 3">DSM 22753</strain>
    </source>
</reference>
<keyword evidence="1" id="KW-0812">Transmembrane</keyword>
<comment type="caution">
    <text evidence="2">The sequence shown here is derived from an EMBL/GenBank/DDBJ whole genome shotgun (WGS) entry which is preliminary data.</text>
</comment>
<proteinExistence type="predicted"/>
<protein>
    <submittedName>
        <fullName evidence="2">Uncharacterized PurR-regulated membrane protein YhhQ (DUF165 family)</fullName>
    </submittedName>
</protein>
<dbReference type="Proteomes" id="UP000788153">
    <property type="component" value="Unassembled WGS sequence"/>
</dbReference>
<sequence length="143" mass="15574">MSRTVEQADIAARSRATYAPFAGVALLSVQQWLFFSREWNDVGALQLGAWLVLAILALLFLMTGGMWFRSAQVRALANDETTERSRQVAIKAGFLSALVTALIVFAVSPFEPLSAQRAAHIICSLGLGIALVVFGIEERRHLG</sequence>
<dbReference type="RefSeq" id="WP_140231507.1">
    <property type="nucleotide sequence ID" value="NZ_BAAAEV010000002.1"/>
</dbReference>
<keyword evidence="3" id="KW-1185">Reference proteome</keyword>
<dbReference type="EMBL" id="JAASQP010000001">
    <property type="protein sequence ID" value="NIJ23883.1"/>
    <property type="molecule type" value="Genomic_DNA"/>
</dbReference>
<evidence type="ECO:0000313" key="3">
    <source>
        <dbReference type="Proteomes" id="UP000788153"/>
    </source>
</evidence>
<feature type="transmembrane region" description="Helical" evidence="1">
    <location>
        <begin position="118"/>
        <end position="136"/>
    </location>
</feature>
<keyword evidence="1" id="KW-0472">Membrane</keyword>
<evidence type="ECO:0000256" key="1">
    <source>
        <dbReference type="SAM" id="Phobius"/>
    </source>
</evidence>
<evidence type="ECO:0000313" key="2">
    <source>
        <dbReference type="EMBL" id="NIJ23883.1"/>
    </source>
</evidence>
<feature type="transmembrane region" description="Helical" evidence="1">
    <location>
        <begin position="88"/>
        <end position="106"/>
    </location>
</feature>
<feature type="transmembrane region" description="Helical" evidence="1">
    <location>
        <begin position="47"/>
        <end position="68"/>
    </location>
</feature>
<feature type="transmembrane region" description="Helical" evidence="1">
    <location>
        <begin position="16"/>
        <end position="35"/>
    </location>
</feature>